<keyword evidence="3 7" id="KW-0812">Transmembrane</keyword>
<reference evidence="8 9" key="1">
    <citation type="submission" date="2020-08" db="EMBL/GenBank/DDBJ databases">
        <title>Cohnella phylogeny.</title>
        <authorList>
            <person name="Dunlap C."/>
        </authorList>
    </citation>
    <scope>NUCLEOTIDE SEQUENCE [LARGE SCALE GENOMIC DNA]</scope>
    <source>
        <strain evidence="8 9">DSM 103658</strain>
    </source>
</reference>
<feature type="transmembrane region" description="Helical" evidence="7">
    <location>
        <begin position="60"/>
        <end position="91"/>
    </location>
</feature>
<protein>
    <submittedName>
        <fullName evidence="8">FUSC family protein</fullName>
    </submittedName>
</protein>
<keyword evidence="9" id="KW-1185">Reference proteome</keyword>
<name>A0A841THD8_9BACL</name>
<proteinExistence type="predicted"/>
<evidence type="ECO:0000256" key="2">
    <source>
        <dbReference type="ARBA" id="ARBA00022475"/>
    </source>
</evidence>
<dbReference type="AlphaFoldDB" id="A0A841THD8"/>
<dbReference type="InterPro" id="IPR052984">
    <property type="entry name" value="UPF0421"/>
</dbReference>
<evidence type="ECO:0000313" key="9">
    <source>
        <dbReference type="Proteomes" id="UP000574133"/>
    </source>
</evidence>
<dbReference type="EMBL" id="JACJVN010000057">
    <property type="protein sequence ID" value="MBB6678660.1"/>
    <property type="molecule type" value="Genomic_DNA"/>
</dbReference>
<dbReference type="PANTHER" id="PTHR40064:SF1">
    <property type="entry name" value="MEMBRANE PROTEIN"/>
    <property type="match status" value="1"/>
</dbReference>
<keyword evidence="2" id="KW-1003">Cell membrane</keyword>
<evidence type="ECO:0000256" key="1">
    <source>
        <dbReference type="ARBA" id="ARBA00004651"/>
    </source>
</evidence>
<comment type="caution">
    <text evidence="8">The sequence shown here is derived from an EMBL/GenBank/DDBJ whole genome shotgun (WGS) entry which is preliminary data.</text>
</comment>
<evidence type="ECO:0000256" key="3">
    <source>
        <dbReference type="ARBA" id="ARBA00022692"/>
    </source>
</evidence>
<feature type="transmembrane region" description="Helical" evidence="7">
    <location>
        <begin position="12"/>
        <end position="40"/>
    </location>
</feature>
<evidence type="ECO:0000256" key="7">
    <source>
        <dbReference type="SAM" id="Phobius"/>
    </source>
</evidence>
<feature type="transmembrane region" description="Helical" evidence="7">
    <location>
        <begin position="98"/>
        <end position="118"/>
    </location>
</feature>
<keyword evidence="5 7" id="KW-0472">Membrane</keyword>
<sequence>MTIGARVLKTGIAVALALWAGEWLHLDSPLLAAITAIFTIQPSIYRSWMQVLDQLQSNVLGVAIAIAAFWLLGSTPISVGIVCILVILICLRLKIEDTIGLALVAVVVIMEARSQGWPVALDRLGGLLLGIGIAFIVNVTIAPPKHKERFVRQAQEAQSLLSRLLRTSVSNELKESVFRIEQRRLDELLKKLDDSYRMFEEERVWFRRSRVRRSKLLIVYKEMLLTLHRGANLIEAVEEQYWAVSSEASWNREADRHIESLCNYHEQLLWKWEGKTKRGSSAAPPLEEGVRLTEQITASAEADAVTRARLLVITSSMFAYEDRLRRLDRLIDHWRLREAGDEDEADKREREVGEPAEREASERESSGRRGD</sequence>
<gene>
    <name evidence="8" type="ORF">H4Q31_15325</name>
</gene>
<dbReference type="InterPro" id="IPR010343">
    <property type="entry name" value="ArAE_1"/>
</dbReference>
<dbReference type="GO" id="GO:0005886">
    <property type="term" value="C:plasma membrane"/>
    <property type="evidence" value="ECO:0007669"/>
    <property type="project" value="UniProtKB-SubCell"/>
</dbReference>
<comment type="subcellular location">
    <subcellularLocation>
        <location evidence="1">Cell membrane</location>
        <topology evidence="1">Multi-pass membrane protein</topology>
    </subcellularLocation>
</comment>
<evidence type="ECO:0000256" key="4">
    <source>
        <dbReference type="ARBA" id="ARBA00022989"/>
    </source>
</evidence>
<feature type="region of interest" description="Disordered" evidence="6">
    <location>
        <begin position="341"/>
        <end position="371"/>
    </location>
</feature>
<evidence type="ECO:0000313" key="8">
    <source>
        <dbReference type="EMBL" id="MBB6678660.1"/>
    </source>
</evidence>
<accession>A0A841THD8</accession>
<feature type="transmembrane region" description="Helical" evidence="7">
    <location>
        <begin position="124"/>
        <end position="142"/>
    </location>
</feature>
<dbReference type="Proteomes" id="UP000574133">
    <property type="component" value="Unassembled WGS sequence"/>
</dbReference>
<keyword evidence="4 7" id="KW-1133">Transmembrane helix</keyword>
<dbReference type="Pfam" id="PF06081">
    <property type="entry name" value="ArAE_1"/>
    <property type="match status" value="1"/>
</dbReference>
<dbReference type="RefSeq" id="WP_185179919.1">
    <property type="nucleotide sequence ID" value="NZ_CBCSEP010000006.1"/>
</dbReference>
<evidence type="ECO:0000256" key="6">
    <source>
        <dbReference type="SAM" id="MobiDB-lite"/>
    </source>
</evidence>
<organism evidence="8 9">
    <name type="scientific">Cohnella lubricantis</name>
    <dbReference type="NCBI Taxonomy" id="2163172"/>
    <lineage>
        <taxon>Bacteria</taxon>
        <taxon>Bacillati</taxon>
        <taxon>Bacillota</taxon>
        <taxon>Bacilli</taxon>
        <taxon>Bacillales</taxon>
        <taxon>Paenibacillaceae</taxon>
        <taxon>Cohnella</taxon>
    </lineage>
</organism>
<dbReference type="PANTHER" id="PTHR40064">
    <property type="entry name" value="MEMBRANE PROTEIN-RELATED"/>
    <property type="match status" value="1"/>
</dbReference>
<evidence type="ECO:0000256" key="5">
    <source>
        <dbReference type="ARBA" id="ARBA00023136"/>
    </source>
</evidence>